<dbReference type="PANTHER" id="PTHR43130:SF3">
    <property type="entry name" value="HTH-TYPE TRANSCRIPTIONAL REGULATOR RV1931C"/>
    <property type="match status" value="1"/>
</dbReference>
<comment type="caution">
    <text evidence="2">The sequence shown here is derived from an EMBL/GenBank/DDBJ whole genome shotgun (WGS) entry which is preliminary data.</text>
</comment>
<organism evidence="2 3">
    <name type="scientific">Actinoallomurus acaciae</name>
    <dbReference type="NCBI Taxonomy" id="502577"/>
    <lineage>
        <taxon>Bacteria</taxon>
        <taxon>Bacillati</taxon>
        <taxon>Actinomycetota</taxon>
        <taxon>Actinomycetes</taxon>
        <taxon>Streptosporangiales</taxon>
        <taxon>Thermomonosporaceae</taxon>
        <taxon>Actinoallomurus</taxon>
    </lineage>
</organism>
<dbReference type="Gene3D" id="3.40.50.880">
    <property type="match status" value="1"/>
</dbReference>
<dbReference type="InterPro" id="IPR029062">
    <property type="entry name" value="Class_I_gatase-like"/>
</dbReference>
<reference evidence="2 3" key="1">
    <citation type="submission" date="2024-09" db="EMBL/GenBank/DDBJ databases">
        <authorList>
            <person name="Sun Q."/>
            <person name="Mori K."/>
        </authorList>
    </citation>
    <scope>NUCLEOTIDE SEQUENCE [LARGE SCALE GENOMIC DNA]</scope>
    <source>
        <strain evidence="2 3">TBRC 0563</strain>
    </source>
</reference>
<accession>A0ABV5Z025</accession>
<feature type="non-terminal residue" evidence="2">
    <location>
        <position position="129"/>
    </location>
</feature>
<evidence type="ECO:0000313" key="2">
    <source>
        <dbReference type="EMBL" id="MFB9840303.1"/>
    </source>
</evidence>
<sequence length="129" mass="13591">MRSVALAVHDGITMFEVAAVCEVFGVDRGITDHWYDFTVCGAGDVRFGGWFRAETSHGLDRLAAADTVIVPACRDASADPPADLVAAVRRAHDAGARVVSICTGAFVLAAAGLLDGRPATTHWMHADLL</sequence>
<dbReference type="RefSeq" id="WP_378213530.1">
    <property type="nucleotide sequence ID" value="NZ_JBHLZP010001016.1"/>
</dbReference>
<feature type="domain" description="DJ-1/PfpI" evidence="1">
    <location>
        <begin position="63"/>
        <end position="127"/>
    </location>
</feature>
<name>A0ABV5Z025_9ACTN</name>
<proteinExistence type="predicted"/>
<dbReference type="InterPro" id="IPR052158">
    <property type="entry name" value="INH-QAR"/>
</dbReference>
<dbReference type="SUPFAM" id="SSF52317">
    <property type="entry name" value="Class I glutamine amidotransferase-like"/>
    <property type="match status" value="1"/>
</dbReference>
<dbReference type="Pfam" id="PF01965">
    <property type="entry name" value="DJ-1_PfpI"/>
    <property type="match status" value="1"/>
</dbReference>
<dbReference type="Proteomes" id="UP001589627">
    <property type="component" value="Unassembled WGS sequence"/>
</dbReference>
<dbReference type="InterPro" id="IPR002818">
    <property type="entry name" value="DJ-1/PfpI"/>
</dbReference>
<evidence type="ECO:0000259" key="1">
    <source>
        <dbReference type="Pfam" id="PF01965"/>
    </source>
</evidence>
<keyword evidence="3" id="KW-1185">Reference proteome</keyword>
<evidence type="ECO:0000313" key="3">
    <source>
        <dbReference type="Proteomes" id="UP001589627"/>
    </source>
</evidence>
<dbReference type="EMBL" id="JBHLZP010001016">
    <property type="protein sequence ID" value="MFB9840303.1"/>
    <property type="molecule type" value="Genomic_DNA"/>
</dbReference>
<gene>
    <name evidence="2" type="ORF">ACFFNX_49970</name>
</gene>
<dbReference type="PANTHER" id="PTHR43130">
    <property type="entry name" value="ARAC-FAMILY TRANSCRIPTIONAL REGULATOR"/>
    <property type="match status" value="1"/>
</dbReference>
<protein>
    <submittedName>
        <fullName evidence="2">DJ-1/PfpI family protein</fullName>
    </submittedName>
</protein>